<evidence type="ECO:0000256" key="2">
    <source>
        <dbReference type="ARBA" id="ARBA00007171"/>
    </source>
</evidence>
<accession>A0A494Y906</accession>
<dbReference type="AlphaFoldDB" id="A0A494Y906"/>
<evidence type="ECO:0000256" key="3">
    <source>
        <dbReference type="ARBA" id="ARBA00023136"/>
    </source>
</evidence>
<dbReference type="RefSeq" id="WP_120973878.1">
    <property type="nucleotide sequence ID" value="NZ_RBZM01000001.1"/>
</dbReference>
<dbReference type="InterPro" id="IPR005311">
    <property type="entry name" value="PBP_dimer"/>
</dbReference>
<feature type="chain" id="PRO_5039370999" evidence="4">
    <location>
        <begin position="22"/>
        <end position="689"/>
    </location>
</feature>
<dbReference type="Gene3D" id="3.40.710.10">
    <property type="entry name" value="DD-peptidase/beta-lactamase superfamily"/>
    <property type="match status" value="1"/>
</dbReference>
<keyword evidence="3" id="KW-0472">Membrane</keyword>
<feature type="domain" description="NTF2-like N-terminal transpeptidase" evidence="7">
    <location>
        <begin position="34"/>
        <end position="166"/>
    </location>
</feature>
<evidence type="ECO:0000313" key="9">
    <source>
        <dbReference type="Proteomes" id="UP000282076"/>
    </source>
</evidence>
<proteinExistence type="inferred from homology"/>
<keyword evidence="9" id="KW-1185">Reference proteome</keyword>
<feature type="domain" description="Penicillin-binding protein transpeptidase" evidence="5">
    <location>
        <begin position="371"/>
        <end position="683"/>
    </location>
</feature>
<dbReference type="GO" id="GO:0005886">
    <property type="term" value="C:plasma membrane"/>
    <property type="evidence" value="ECO:0007669"/>
    <property type="project" value="TreeGrafter"/>
</dbReference>
<dbReference type="GO" id="GO:0071972">
    <property type="term" value="F:peptidoglycan L,D-transpeptidase activity"/>
    <property type="evidence" value="ECO:0007669"/>
    <property type="project" value="TreeGrafter"/>
</dbReference>
<dbReference type="InterPro" id="IPR007887">
    <property type="entry name" value="MecA_N"/>
</dbReference>
<dbReference type="Gene3D" id="3.30.1390.30">
    <property type="entry name" value="Penicillin-binding protein 2a, domain 3"/>
    <property type="match status" value="1"/>
</dbReference>
<dbReference type="OrthoDB" id="9766847at2"/>
<dbReference type="Gene3D" id="3.10.450.100">
    <property type="entry name" value="NTF2-like, domain 1"/>
    <property type="match status" value="1"/>
</dbReference>
<sequence>MRKHFGLLAALLLLLALCACTKTEEKEKEKEPDPMGTAKEYVSEWQQQNFSDMYARLTPKAKAGMTEEQFTQRYQKIYDGIDAKQITVTIKPQPEPQQPQETQSPNPEPSELTFAYHVRMDTIAGPIEFDQQAKLVKIEVGAEPKETKWFIDWNPSLIFPNMKEGDKVRVRTLVAERGIILDRNGNGLAINGSAPQLGIIPGKLGDDPEAVKAQLAAKLNIDVNDINKKLSASWVKPDLFVPIAIINEDEIEDYDSFPGVAIQEKKLREYPYGEAAAHLTGYIGEINAEELEKRKEKGYKVGDLLGKAGLEQVLEDQLRGTNGTVISITDDKGEVKEVLAENKAVPGTTFKLTVDAVLQQTIYEEVKQDAGSVAAIHPLTGEILALLSSPSYDPNAFETGLSGARYDEWNSDPRHPFLNRFSKGYAPGSSFKVVTAAIGLDTQTLDPNEAKPISGLTWTKDGSWGNYYVKRVHDVNPVNLTNALIYSDNIYFAQAALRVGAKAFVQEAAKFGIGEQLPIAYPISKSQLSSSDFKNDIQLADSGYGQGQVAMSSLHVALVFSALVNGGNIAYPKLMVEEDNSLPLLWKEGAMSPETADILKEDLIQAVKSPKGVGHGAYVNGATIAGKTGTAELKQIKGGDGQENGWFVGFNADDPQLLLAVMIEEVKGRGGSGYVTPKVKRIFQQVLRK</sequence>
<dbReference type="PANTHER" id="PTHR30627:SF25">
    <property type="entry name" value="PENICILLIN-BINDING PROTEIN 3"/>
    <property type="match status" value="1"/>
</dbReference>
<dbReference type="PROSITE" id="PS51257">
    <property type="entry name" value="PROKAR_LIPOPROTEIN"/>
    <property type="match status" value="1"/>
</dbReference>
<dbReference type="GO" id="GO:0008658">
    <property type="term" value="F:penicillin binding"/>
    <property type="evidence" value="ECO:0007669"/>
    <property type="project" value="InterPro"/>
</dbReference>
<dbReference type="Gene3D" id="3.90.1310.10">
    <property type="entry name" value="Penicillin-binding protein 2a (Domain 2)"/>
    <property type="match status" value="1"/>
</dbReference>
<feature type="signal peptide" evidence="4">
    <location>
        <begin position="1"/>
        <end position="21"/>
    </location>
</feature>
<dbReference type="InterPro" id="IPR050515">
    <property type="entry name" value="Beta-lactam/transpept"/>
</dbReference>
<dbReference type="InterPro" id="IPR012338">
    <property type="entry name" value="Beta-lactam/transpept-like"/>
</dbReference>
<evidence type="ECO:0000256" key="1">
    <source>
        <dbReference type="ARBA" id="ARBA00004370"/>
    </source>
</evidence>
<reference evidence="8 9" key="1">
    <citation type="submission" date="2018-10" db="EMBL/GenBank/DDBJ databases">
        <title>Cohnella sp. M2MS4P-1, whole genome shotgun sequence.</title>
        <authorList>
            <person name="Tuo L."/>
        </authorList>
    </citation>
    <scope>NUCLEOTIDE SEQUENCE [LARGE SCALE GENOMIC DNA]</scope>
    <source>
        <strain evidence="8 9">M2MS4P-1</strain>
    </source>
</reference>
<evidence type="ECO:0000259" key="6">
    <source>
        <dbReference type="Pfam" id="PF03717"/>
    </source>
</evidence>
<dbReference type="GO" id="GO:0046677">
    <property type="term" value="P:response to antibiotic"/>
    <property type="evidence" value="ECO:0007669"/>
    <property type="project" value="InterPro"/>
</dbReference>
<dbReference type="Proteomes" id="UP000282076">
    <property type="component" value="Unassembled WGS sequence"/>
</dbReference>
<dbReference type="Pfam" id="PF05223">
    <property type="entry name" value="MecA_N"/>
    <property type="match status" value="1"/>
</dbReference>
<dbReference type="SUPFAM" id="SSF54427">
    <property type="entry name" value="NTF2-like"/>
    <property type="match status" value="1"/>
</dbReference>
<comment type="subcellular location">
    <subcellularLocation>
        <location evidence="1">Membrane</location>
    </subcellularLocation>
</comment>
<dbReference type="SUPFAM" id="SSF56519">
    <property type="entry name" value="Penicillin binding protein dimerisation domain"/>
    <property type="match status" value="1"/>
</dbReference>
<dbReference type="InterPro" id="IPR001460">
    <property type="entry name" value="PCN-bd_Tpept"/>
</dbReference>
<dbReference type="InterPro" id="IPR032710">
    <property type="entry name" value="NTF2-like_dom_sf"/>
</dbReference>
<keyword evidence="4" id="KW-0732">Signal</keyword>
<dbReference type="EMBL" id="RBZM01000001">
    <property type="protein sequence ID" value="RKP58098.1"/>
    <property type="molecule type" value="Genomic_DNA"/>
</dbReference>
<evidence type="ECO:0000313" key="8">
    <source>
        <dbReference type="EMBL" id="RKP58098.1"/>
    </source>
</evidence>
<dbReference type="InterPro" id="IPR036138">
    <property type="entry name" value="PBP_dimer_sf"/>
</dbReference>
<comment type="caution">
    <text evidence="8">The sequence shown here is derived from an EMBL/GenBank/DDBJ whole genome shotgun (WGS) entry which is preliminary data.</text>
</comment>
<dbReference type="Pfam" id="PF03717">
    <property type="entry name" value="PBP_dimer"/>
    <property type="match status" value="1"/>
</dbReference>
<evidence type="ECO:0000259" key="7">
    <source>
        <dbReference type="Pfam" id="PF05223"/>
    </source>
</evidence>
<evidence type="ECO:0000259" key="5">
    <source>
        <dbReference type="Pfam" id="PF00905"/>
    </source>
</evidence>
<evidence type="ECO:0000256" key="4">
    <source>
        <dbReference type="SAM" id="SignalP"/>
    </source>
</evidence>
<dbReference type="Pfam" id="PF00905">
    <property type="entry name" value="Transpeptidase"/>
    <property type="match status" value="1"/>
</dbReference>
<dbReference type="SUPFAM" id="SSF56601">
    <property type="entry name" value="beta-lactamase/transpeptidase-like"/>
    <property type="match status" value="1"/>
</dbReference>
<comment type="similarity">
    <text evidence="2">Belongs to the transpeptidase family.</text>
</comment>
<name>A0A494Y906_9BACL</name>
<feature type="domain" description="Penicillin-binding protein dimerisation" evidence="6">
    <location>
        <begin position="174"/>
        <end position="338"/>
    </location>
</feature>
<dbReference type="PANTHER" id="PTHR30627">
    <property type="entry name" value="PEPTIDOGLYCAN D,D-TRANSPEPTIDASE"/>
    <property type="match status" value="1"/>
</dbReference>
<dbReference type="GO" id="GO:0071555">
    <property type="term" value="P:cell wall organization"/>
    <property type="evidence" value="ECO:0007669"/>
    <property type="project" value="TreeGrafter"/>
</dbReference>
<organism evidence="8 9">
    <name type="scientific">Cohnella endophytica</name>
    <dbReference type="NCBI Taxonomy" id="2419778"/>
    <lineage>
        <taxon>Bacteria</taxon>
        <taxon>Bacillati</taxon>
        <taxon>Bacillota</taxon>
        <taxon>Bacilli</taxon>
        <taxon>Bacillales</taxon>
        <taxon>Paenibacillaceae</taxon>
        <taxon>Cohnella</taxon>
    </lineage>
</organism>
<gene>
    <name evidence="8" type="ORF">D7Z26_00920</name>
</gene>
<protein>
    <submittedName>
        <fullName evidence="8">Penicillin-binding transpeptidase domain-containing protein</fullName>
    </submittedName>
</protein>